<dbReference type="AlphaFoldDB" id="A0A932EPF6"/>
<gene>
    <name evidence="2" type="ORF">HYX28_04785</name>
</gene>
<reference evidence="2" key="1">
    <citation type="submission" date="2020-07" db="EMBL/GenBank/DDBJ databases">
        <title>Huge and variable diversity of episymbiotic CPR bacteria and DPANN archaea in groundwater ecosystems.</title>
        <authorList>
            <person name="He C.Y."/>
            <person name="Keren R."/>
            <person name="Whittaker M."/>
            <person name="Farag I.F."/>
            <person name="Doudna J."/>
            <person name="Cate J.H.D."/>
            <person name="Banfield J.F."/>
        </authorList>
    </citation>
    <scope>NUCLEOTIDE SEQUENCE</scope>
    <source>
        <strain evidence="2">NC_groundwater_580_Pr5_B-0.1um_64_19</strain>
    </source>
</reference>
<evidence type="ECO:0000313" key="3">
    <source>
        <dbReference type="Proteomes" id="UP000779809"/>
    </source>
</evidence>
<feature type="transmembrane region" description="Helical" evidence="1">
    <location>
        <begin position="78"/>
        <end position="104"/>
    </location>
</feature>
<dbReference type="EMBL" id="JACPNR010000006">
    <property type="protein sequence ID" value="MBI2678074.1"/>
    <property type="molecule type" value="Genomic_DNA"/>
</dbReference>
<feature type="transmembrane region" description="Helical" evidence="1">
    <location>
        <begin position="110"/>
        <end position="127"/>
    </location>
</feature>
<sequence>MSLDGLYYQHSGKYSVTGALYAVVVGSVIACACAFVYAYIIVYCPIVYLNALIALGFGAVIGYMCAAMLKQKKVRSDAVAVGITLVVTTVAYYFHWAVWVWALARRGEEPVPFIGLVGLTIFPKLLWEALRAINVEGAWTLRGSAVSGVALWIVWASELAAIYWCSLKTAFSHMDEHPFCETCEEWGVPDPSVLTVNTGDVAELKRRAEAKDLRYIEELGGPKDGSDFTRMDLFSCQRCGSLYTMDMERVQVTASGGKSKEKKSRVLHHLLLSPSEAQSIKKLAEKLKPAALDVPPDTTKAEGASA</sequence>
<organism evidence="2 3">
    <name type="scientific">Candidatus Korobacter versatilis</name>
    <dbReference type="NCBI Taxonomy" id="658062"/>
    <lineage>
        <taxon>Bacteria</taxon>
        <taxon>Pseudomonadati</taxon>
        <taxon>Acidobacteriota</taxon>
        <taxon>Terriglobia</taxon>
        <taxon>Terriglobales</taxon>
        <taxon>Candidatus Korobacteraceae</taxon>
        <taxon>Candidatus Korobacter</taxon>
    </lineage>
</organism>
<feature type="transmembrane region" description="Helical" evidence="1">
    <location>
        <begin position="46"/>
        <end position="66"/>
    </location>
</feature>
<keyword evidence="1" id="KW-0812">Transmembrane</keyword>
<feature type="transmembrane region" description="Helical" evidence="1">
    <location>
        <begin position="20"/>
        <end position="40"/>
    </location>
</feature>
<proteinExistence type="predicted"/>
<accession>A0A932EPF6</accession>
<protein>
    <submittedName>
        <fullName evidence="2">Uncharacterized protein</fullName>
    </submittedName>
</protein>
<dbReference type="Proteomes" id="UP000779809">
    <property type="component" value="Unassembled WGS sequence"/>
</dbReference>
<keyword evidence="1" id="KW-0472">Membrane</keyword>
<evidence type="ECO:0000313" key="2">
    <source>
        <dbReference type="EMBL" id="MBI2678074.1"/>
    </source>
</evidence>
<name>A0A932EPF6_9BACT</name>
<evidence type="ECO:0000256" key="1">
    <source>
        <dbReference type="SAM" id="Phobius"/>
    </source>
</evidence>
<keyword evidence="1" id="KW-1133">Transmembrane helix</keyword>
<comment type="caution">
    <text evidence="2">The sequence shown here is derived from an EMBL/GenBank/DDBJ whole genome shotgun (WGS) entry which is preliminary data.</text>
</comment>
<feature type="transmembrane region" description="Helical" evidence="1">
    <location>
        <begin position="139"/>
        <end position="164"/>
    </location>
</feature>